<evidence type="ECO:0000313" key="6">
    <source>
        <dbReference type="EMBL" id="PAK95661.1"/>
    </source>
</evidence>
<dbReference type="Proteomes" id="UP000216867">
    <property type="component" value="Unassembled WGS sequence"/>
</dbReference>
<dbReference type="InterPro" id="IPR009061">
    <property type="entry name" value="DNA-bd_dom_put_sf"/>
</dbReference>
<keyword evidence="2" id="KW-0238">DNA-binding</keyword>
<evidence type="ECO:0000256" key="2">
    <source>
        <dbReference type="ARBA" id="ARBA00023125"/>
    </source>
</evidence>
<sequence length="141" mass="15653">MKISEVAERSGVPASTLRYYERLGFLAARRSPNGYRDFDEGHLERLDFIASAKRLGLELPEIRRLLELADTGTCTGVKVALQPLLAEQIAAVERQISILTVLQEQLSAAQAHVDDCPDSDEQCRSECAFRAFARTAPVPHQ</sequence>
<dbReference type="EMBL" id="CP065682">
    <property type="protein sequence ID" value="QPS33305.1"/>
    <property type="molecule type" value="Genomic_DNA"/>
</dbReference>
<gene>
    <name evidence="5" type="ORF">AVW13_05570</name>
    <name evidence="6" type="ORF">B8X04_07870</name>
    <name evidence="7" type="ORF">I6G59_15375</name>
</gene>
<reference evidence="6 9" key="3">
    <citation type="submission" date="2017-04" db="EMBL/GenBank/DDBJ databases">
        <title>Kefir bacterial isolates.</title>
        <authorList>
            <person name="Kim Y."/>
            <person name="Blasche S."/>
            <person name="Patil K.R."/>
        </authorList>
    </citation>
    <scope>NUCLEOTIDE SEQUENCE [LARGE SCALE GENOMIC DNA]</scope>
    <source>
        <strain evidence="6 9">OG2</strain>
    </source>
</reference>
<dbReference type="Gene3D" id="1.10.1660.10">
    <property type="match status" value="1"/>
</dbReference>
<dbReference type="Proteomes" id="UP000076612">
    <property type="component" value="Unassembled WGS sequence"/>
</dbReference>
<dbReference type="InterPro" id="IPR000551">
    <property type="entry name" value="MerR-type_HTH_dom"/>
</dbReference>
<reference evidence="7 10" key="4">
    <citation type="submission" date="2020-12" db="EMBL/GenBank/DDBJ databases">
        <title>FDA dAtabase for Regulatory Grade micrObial Sequences (FDA-ARGOS): Supporting development and validation of Infectious Disease Dx tests.</title>
        <authorList>
            <person name="Sproer C."/>
            <person name="Gronow S."/>
            <person name="Severitt S."/>
            <person name="Schroder I."/>
            <person name="Tallon L."/>
            <person name="Sadzewicz L."/>
            <person name="Zhao X."/>
            <person name="Boylan J."/>
            <person name="Ott S."/>
            <person name="Bowen H."/>
            <person name="Vavikolanu K."/>
            <person name="Mehta A."/>
            <person name="Aluvathingal J."/>
            <person name="Nadendla S."/>
            <person name="Lowell S."/>
            <person name="Myers T."/>
            <person name="Yan Y."/>
            <person name="Sichtig H."/>
        </authorList>
    </citation>
    <scope>NUCLEOTIDE SEQUENCE [LARGE SCALE GENOMIC DNA]</scope>
    <source>
        <strain evidence="7 10">FDAARGOS_902</strain>
    </source>
</reference>
<evidence type="ECO:0000256" key="3">
    <source>
        <dbReference type="ARBA" id="ARBA00023163"/>
    </source>
</evidence>
<keyword evidence="1" id="KW-0805">Transcription regulation</keyword>
<evidence type="ECO:0000313" key="10">
    <source>
        <dbReference type="Proteomes" id="UP000594979"/>
    </source>
</evidence>
<evidence type="ECO:0000256" key="1">
    <source>
        <dbReference type="ARBA" id="ARBA00023015"/>
    </source>
</evidence>
<proteinExistence type="predicted"/>
<evidence type="ECO:0000313" key="5">
    <source>
        <dbReference type="EMBL" id="KZE22846.1"/>
    </source>
</evidence>
<dbReference type="SUPFAM" id="SSF46955">
    <property type="entry name" value="Putative DNA-binding domain"/>
    <property type="match status" value="1"/>
</dbReference>
<protein>
    <submittedName>
        <fullName evidence="6 7">Transcriptional regulator</fullName>
    </submittedName>
</protein>
<evidence type="ECO:0000313" key="8">
    <source>
        <dbReference type="Proteomes" id="UP000076612"/>
    </source>
</evidence>
<dbReference type="Pfam" id="PF13411">
    <property type="entry name" value="MerR_1"/>
    <property type="match status" value="1"/>
</dbReference>
<accession>A0A161S9Q7</accession>
<name>A0A161S9Q7_9MICO</name>
<dbReference type="GO" id="GO:0003677">
    <property type="term" value="F:DNA binding"/>
    <property type="evidence" value="ECO:0007669"/>
    <property type="project" value="UniProtKB-KW"/>
</dbReference>
<dbReference type="GO" id="GO:0003700">
    <property type="term" value="F:DNA-binding transcription factor activity"/>
    <property type="evidence" value="ECO:0007669"/>
    <property type="project" value="InterPro"/>
</dbReference>
<dbReference type="PROSITE" id="PS50937">
    <property type="entry name" value="HTH_MERR_2"/>
    <property type="match status" value="1"/>
</dbReference>
<dbReference type="EMBL" id="NCWY01000006">
    <property type="protein sequence ID" value="PAK95661.1"/>
    <property type="molecule type" value="Genomic_DNA"/>
</dbReference>
<dbReference type="EMBL" id="LQQR01000006">
    <property type="protein sequence ID" value="KZE22846.1"/>
    <property type="molecule type" value="Genomic_DNA"/>
</dbReference>
<reference evidence="5" key="2">
    <citation type="submission" date="2016-01" db="EMBL/GenBank/DDBJ databases">
        <authorList>
            <person name="Hong K.W."/>
        </authorList>
    </citation>
    <scope>NUCLEOTIDE SEQUENCE</scope>
    <source>
        <strain evidence="5">M40</strain>
    </source>
</reference>
<organism evidence="6 9">
    <name type="scientific">Brevibacterium casei</name>
    <dbReference type="NCBI Taxonomy" id="33889"/>
    <lineage>
        <taxon>Bacteria</taxon>
        <taxon>Bacillati</taxon>
        <taxon>Actinomycetota</taxon>
        <taxon>Actinomycetes</taxon>
        <taxon>Micrococcales</taxon>
        <taxon>Brevibacteriaceae</taxon>
        <taxon>Brevibacterium</taxon>
    </lineage>
</organism>
<dbReference type="KEGG" id="bcau:I6G59_15375"/>
<dbReference type="RefSeq" id="WP_009378303.1">
    <property type="nucleotide sequence ID" value="NZ_CBDRLP010000016.1"/>
</dbReference>
<dbReference type="PANTHER" id="PTHR30204">
    <property type="entry name" value="REDOX-CYCLING DRUG-SENSING TRANSCRIPTIONAL ACTIVATOR SOXR"/>
    <property type="match status" value="1"/>
</dbReference>
<dbReference type="STRING" id="33889.AVW13_05570"/>
<dbReference type="AlphaFoldDB" id="A0A161S9Q7"/>
<dbReference type="PRINTS" id="PR00040">
    <property type="entry name" value="HTHMERR"/>
</dbReference>
<keyword evidence="3" id="KW-0804">Transcription</keyword>
<reference evidence="8" key="1">
    <citation type="submission" date="2016-01" db="EMBL/GenBank/DDBJ databases">
        <title>Draft genome of Chromobacterium sp. F49.</title>
        <authorList>
            <person name="Hong K.W."/>
        </authorList>
    </citation>
    <scope>NUCLEOTIDE SEQUENCE [LARGE SCALE GENOMIC DNA]</scope>
    <source>
        <strain evidence="8">M40</strain>
    </source>
</reference>
<dbReference type="Proteomes" id="UP000594979">
    <property type="component" value="Chromosome"/>
</dbReference>
<dbReference type="InterPro" id="IPR047057">
    <property type="entry name" value="MerR_fam"/>
</dbReference>
<evidence type="ECO:0000313" key="7">
    <source>
        <dbReference type="EMBL" id="QPS33305.1"/>
    </source>
</evidence>
<feature type="domain" description="HTH merR-type" evidence="4">
    <location>
        <begin position="1"/>
        <end position="68"/>
    </location>
</feature>
<dbReference type="SMART" id="SM00422">
    <property type="entry name" value="HTH_MERR"/>
    <property type="match status" value="1"/>
</dbReference>
<dbReference type="PANTHER" id="PTHR30204:SF94">
    <property type="entry name" value="HEAVY METAL-DEPENDENT TRANSCRIPTIONAL REGULATOR HI_0293-RELATED"/>
    <property type="match status" value="1"/>
</dbReference>
<evidence type="ECO:0000313" key="9">
    <source>
        <dbReference type="Proteomes" id="UP000216867"/>
    </source>
</evidence>
<dbReference type="GeneID" id="99773406"/>
<evidence type="ECO:0000259" key="4">
    <source>
        <dbReference type="PROSITE" id="PS50937"/>
    </source>
</evidence>